<dbReference type="InterPro" id="IPR050189">
    <property type="entry name" value="MFS_Efflux_Transporters"/>
</dbReference>
<dbReference type="PROSITE" id="PS50850">
    <property type="entry name" value="MFS"/>
    <property type="match status" value="1"/>
</dbReference>
<evidence type="ECO:0000256" key="4">
    <source>
        <dbReference type="ARBA" id="ARBA00022692"/>
    </source>
</evidence>
<keyword evidence="10" id="KW-1185">Reference proteome</keyword>
<dbReference type="InterPro" id="IPR036259">
    <property type="entry name" value="MFS_trans_sf"/>
</dbReference>
<feature type="transmembrane region" description="Helical" evidence="7">
    <location>
        <begin position="374"/>
        <end position="391"/>
    </location>
</feature>
<keyword evidence="3" id="KW-1003">Cell membrane</keyword>
<evidence type="ECO:0000256" key="3">
    <source>
        <dbReference type="ARBA" id="ARBA00022475"/>
    </source>
</evidence>
<feature type="transmembrane region" description="Helical" evidence="7">
    <location>
        <begin position="60"/>
        <end position="82"/>
    </location>
</feature>
<dbReference type="InterPro" id="IPR011701">
    <property type="entry name" value="MFS"/>
</dbReference>
<feature type="transmembrane region" description="Helical" evidence="7">
    <location>
        <begin position="208"/>
        <end position="231"/>
    </location>
</feature>
<feature type="transmembrane region" description="Helical" evidence="7">
    <location>
        <begin position="335"/>
        <end position="354"/>
    </location>
</feature>
<protein>
    <submittedName>
        <fullName evidence="9">MFS transporter</fullName>
    </submittedName>
</protein>
<keyword evidence="6 7" id="KW-0472">Membrane</keyword>
<accession>A0A5J4JIH0</accession>
<evidence type="ECO:0000256" key="2">
    <source>
        <dbReference type="ARBA" id="ARBA00022448"/>
    </source>
</evidence>
<feature type="transmembrane region" description="Helical" evidence="7">
    <location>
        <begin position="299"/>
        <end position="323"/>
    </location>
</feature>
<keyword evidence="5 7" id="KW-1133">Transmembrane helix</keyword>
<comment type="subcellular location">
    <subcellularLocation>
        <location evidence="1">Cell membrane</location>
        <topology evidence="1">Multi-pass membrane protein</topology>
    </subcellularLocation>
</comment>
<dbReference type="InterPro" id="IPR020846">
    <property type="entry name" value="MFS_dom"/>
</dbReference>
<feature type="transmembrane region" description="Helical" evidence="7">
    <location>
        <begin position="27"/>
        <end position="48"/>
    </location>
</feature>
<feature type="transmembrane region" description="Helical" evidence="7">
    <location>
        <begin position="243"/>
        <end position="264"/>
    </location>
</feature>
<reference evidence="9 10" key="1">
    <citation type="submission" date="2019-09" db="EMBL/GenBank/DDBJ databases">
        <title>Draft genome sequence of Bacillus sp. JC-7.</title>
        <authorList>
            <person name="Tanaka N."/>
            <person name="Shiwa Y."/>
            <person name="Fujita N."/>
            <person name="Tanasupawat S."/>
        </authorList>
    </citation>
    <scope>NUCLEOTIDE SEQUENCE [LARGE SCALE GENOMIC DNA]</scope>
    <source>
        <strain evidence="9 10">JC-7</strain>
    </source>
</reference>
<name>A0A5J4JIH0_9BACI</name>
<feature type="transmembrane region" description="Helical" evidence="7">
    <location>
        <begin position="122"/>
        <end position="147"/>
    </location>
</feature>
<dbReference type="PANTHER" id="PTHR43124">
    <property type="entry name" value="PURINE EFFLUX PUMP PBUE"/>
    <property type="match status" value="1"/>
</dbReference>
<evidence type="ECO:0000256" key="5">
    <source>
        <dbReference type="ARBA" id="ARBA00022989"/>
    </source>
</evidence>
<feature type="domain" description="Major facilitator superfamily (MFS) profile" evidence="8">
    <location>
        <begin position="1"/>
        <end position="396"/>
    </location>
</feature>
<dbReference type="AlphaFoldDB" id="A0A5J4JIH0"/>
<dbReference type="Pfam" id="PF07690">
    <property type="entry name" value="MFS_1"/>
    <property type="match status" value="1"/>
</dbReference>
<proteinExistence type="predicted"/>
<dbReference type="GO" id="GO:0022857">
    <property type="term" value="F:transmembrane transporter activity"/>
    <property type="evidence" value="ECO:0007669"/>
    <property type="project" value="InterPro"/>
</dbReference>
<feature type="transmembrane region" description="Helical" evidence="7">
    <location>
        <begin position="276"/>
        <end position="293"/>
    </location>
</feature>
<keyword evidence="2" id="KW-0813">Transport</keyword>
<comment type="caution">
    <text evidence="9">The sequence shown here is derived from an EMBL/GenBank/DDBJ whole genome shotgun (WGS) entry which is preliminary data.</text>
</comment>
<dbReference type="EMBL" id="BKZQ01000017">
    <property type="protein sequence ID" value="GER70258.1"/>
    <property type="molecule type" value="Genomic_DNA"/>
</dbReference>
<dbReference type="Gene3D" id="1.20.1250.20">
    <property type="entry name" value="MFS general substrate transporter like domains"/>
    <property type="match status" value="2"/>
</dbReference>
<dbReference type="GO" id="GO:0005886">
    <property type="term" value="C:plasma membrane"/>
    <property type="evidence" value="ECO:0007669"/>
    <property type="project" value="UniProtKB-SubCell"/>
</dbReference>
<dbReference type="Proteomes" id="UP000391919">
    <property type="component" value="Unassembled WGS sequence"/>
</dbReference>
<keyword evidence="4 7" id="KW-0812">Transmembrane</keyword>
<evidence type="ECO:0000313" key="9">
    <source>
        <dbReference type="EMBL" id="GER70258.1"/>
    </source>
</evidence>
<evidence type="ECO:0000259" key="8">
    <source>
        <dbReference type="PROSITE" id="PS50850"/>
    </source>
</evidence>
<dbReference type="CDD" id="cd06174">
    <property type="entry name" value="MFS"/>
    <property type="match status" value="1"/>
</dbReference>
<gene>
    <name evidence="9" type="ORF">BpJC7_15610</name>
</gene>
<feature type="transmembrane region" description="Helical" evidence="7">
    <location>
        <begin position="153"/>
        <end position="173"/>
    </location>
</feature>
<sequence>MVLFSYMVIVSQRTAPGLIPDKLMSEFHITASVIGLLTGVQFLAYAGLQIPIGILSDRFGPNVFLITGTLFSGIGTFLYSIAPNEAVLLISRLLTGMGDATIWVNLVLILSQWFYANEFVGLVGYAGMTGSVGSLLATVPLTAWISLAGWRPPFFVTGIILILSAVMLYVVLIQRPKKWAEPKKASSNDKHEKMLSVLRRVLASRQAWATFLCHFGIVGTYVGFIGSWAVPYGMHVFDMTRSGASQLVMTGLIGAIIGAPLTGWIAGRIGSRKKPYLIIQLFIFLAWSVFFLCNGKPPLFLVVLLFFVIGYGNGASALTFAVVRHSFEVKEVGSVSGFANTGGFLSAVLLPSFFGKVLDHFHSAAAVTGYHYGFLIPAVFSFFGVMGSAMIREIKEVPEEEPAA</sequence>
<dbReference type="PANTHER" id="PTHR43124:SF3">
    <property type="entry name" value="CHLORAMPHENICOL EFFLUX PUMP RV0191"/>
    <property type="match status" value="1"/>
</dbReference>
<organism evidence="9 10">
    <name type="scientific">Weizmannia acidilactici</name>
    <dbReference type="NCBI Taxonomy" id="2607726"/>
    <lineage>
        <taxon>Bacteria</taxon>
        <taxon>Bacillati</taxon>
        <taxon>Bacillota</taxon>
        <taxon>Bacilli</taxon>
        <taxon>Bacillales</taxon>
        <taxon>Bacillaceae</taxon>
        <taxon>Heyndrickxia</taxon>
    </lineage>
</organism>
<evidence type="ECO:0000256" key="7">
    <source>
        <dbReference type="SAM" id="Phobius"/>
    </source>
</evidence>
<evidence type="ECO:0000256" key="6">
    <source>
        <dbReference type="ARBA" id="ARBA00023136"/>
    </source>
</evidence>
<feature type="transmembrane region" description="Helical" evidence="7">
    <location>
        <begin position="88"/>
        <end position="110"/>
    </location>
</feature>
<dbReference type="SUPFAM" id="SSF103473">
    <property type="entry name" value="MFS general substrate transporter"/>
    <property type="match status" value="1"/>
</dbReference>
<evidence type="ECO:0000256" key="1">
    <source>
        <dbReference type="ARBA" id="ARBA00004651"/>
    </source>
</evidence>
<evidence type="ECO:0000313" key="10">
    <source>
        <dbReference type="Proteomes" id="UP000391919"/>
    </source>
</evidence>